<accession>A0A0M3HIN3</accession>
<organism evidence="1 2">
    <name type="scientific">Ascaris lumbricoides</name>
    <name type="common">Giant roundworm</name>
    <dbReference type="NCBI Taxonomy" id="6252"/>
    <lineage>
        <taxon>Eukaryota</taxon>
        <taxon>Metazoa</taxon>
        <taxon>Ecdysozoa</taxon>
        <taxon>Nematoda</taxon>
        <taxon>Chromadorea</taxon>
        <taxon>Rhabditida</taxon>
        <taxon>Spirurina</taxon>
        <taxon>Ascaridomorpha</taxon>
        <taxon>Ascaridoidea</taxon>
        <taxon>Ascarididae</taxon>
        <taxon>Ascaris</taxon>
    </lineage>
</organism>
<keyword evidence="1" id="KW-1185">Reference proteome</keyword>
<protein>
    <submittedName>
        <fullName evidence="2">PPM-type phosphatase domain-containing protein</fullName>
    </submittedName>
</protein>
<sequence length="137" mass="14814">RLPTFPLAPRFLTSFFLPLPLLPSPFSSPSFILIVLPPSSLSSPSFLIPLHPHSLPSSLPSSSSLRCVKAEKLFSLTRIEQGGAKLQRMSGMRPLNERASTLITRMRSFSGDAKRLSCANGGVVSLVYVGIGKHVRG</sequence>
<reference evidence="2" key="1">
    <citation type="submission" date="2017-02" db="UniProtKB">
        <authorList>
            <consortium name="WormBaseParasite"/>
        </authorList>
    </citation>
    <scope>IDENTIFICATION</scope>
</reference>
<evidence type="ECO:0000313" key="2">
    <source>
        <dbReference type="WBParaSite" id="ALUE_0000137801-mRNA-1"/>
    </source>
</evidence>
<dbReference type="WBParaSite" id="ALUE_0000137801-mRNA-1">
    <property type="protein sequence ID" value="ALUE_0000137801-mRNA-1"/>
    <property type="gene ID" value="ALUE_0000137801"/>
</dbReference>
<dbReference type="Proteomes" id="UP000036681">
    <property type="component" value="Unplaced"/>
</dbReference>
<dbReference type="AlphaFoldDB" id="A0A0M3HIN3"/>
<name>A0A0M3HIN3_ASCLU</name>
<proteinExistence type="predicted"/>
<evidence type="ECO:0000313" key="1">
    <source>
        <dbReference type="Proteomes" id="UP000036681"/>
    </source>
</evidence>